<comment type="similarity">
    <text evidence="2">Belongs to the NPH3 family.</text>
</comment>
<dbReference type="AlphaFoldDB" id="A0A8J5HVZ3"/>
<accession>A0A8J5HVZ3</accession>
<feature type="domain" description="NPH3" evidence="5">
    <location>
        <begin position="235"/>
        <end position="495"/>
    </location>
</feature>
<feature type="compositionally biased region" description="Low complexity" evidence="4">
    <location>
        <begin position="211"/>
        <end position="228"/>
    </location>
</feature>
<organism evidence="6 7">
    <name type="scientific">Zingiber officinale</name>
    <name type="common">Ginger</name>
    <name type="synonym">Amomum zingiber</name>
    <dbReference type="NCBI Taxonomy" id="94328"/>
    <lineage>
        <taxon>Eukaryota</taxon>
        <taxon>Viridiplantae</taxon>
        <taxon>Streptophyta</taxon>
        <taxon>Embryophyta</taxon>
        <taxon>Tracheophyta</taxon>
        <taxon>Spermatophyta</taxon>
        <taxon>Magnoliopsida</taxon>
        <taxon>Liliopsida</taxon>
        <taxon>Zingiberales</taxon>
        <taxon>Zingiberaceae</taxon>
        <taxon>Zingiber</taxon>
    </lineage>
</organism>
<sequence>MRGGARLDASWIMRTGAALFLEQTGRLSSGSGIRLDRFSSVSDLLGPPCQSLRHMIMATHKVIACKVVSLIMVDLSQKKHCLNHLTQRPRANIAIDITQNVGEFPGGPCGFELVSRFCYNNGSIDLTPSNVALLHCSAVALDMADTLLEQTSAFLDGAAGWQWSDALAALRCCEAFFPAANSCGLIRRLISSLTSRIPLDRTASIPPPPSSSSSAASTSPESSMATPSDSLQKKEWWFDELAVLAPITVEEMARSLEAFMADNKSLLLTRFLLHYLKSVAQRPGSRKEMEAAVGGLAETAVHGVVAIGRSTPGAFSCRGLFWVLRVVTGLGVSREVRDELEKLMGQVLDQATLDDLLVSGHGVAFDVNLVVRLVRTFAGSAAGAGEVELQRMRKVGRLMDKYLGEICPDQSLKVGKFLEVAEALPDSARDCFDGVYRAMDIYLQSHPGLSGEEVAKLCRCLNYEKLTLESCKDLAKNRRIPPGIAVQALVSQRSKLHMETAAAATTTTTTAETILCSPAVAPDDEEEKERLREEMHRMERKVKELEKVCKSLKGQMTKMAKKSLSHGNISRGGMPKLC</sequence>
<evidence type="ECO:0000256" key="1">
    <source>
        <dbReference type="ARBA" id="ARBA00022786"/>
    </source>
</evidence>
<evidence type="ECO:0000313" key="7">
    <source>
        <dbReference type="Proteomes" id="UP000734854"/>
    </source>
</evidence>
<proteinExistence type="inferred from homology"/>
<dbReference type="PANTHER" id="PTHR32370">
    <property type="entry name" value="OS12G0117600 PROTEIN"/>
    <property type="match status" value="1"/>
</dbReference>
<evidence type="ECO:0000256" key="2">
    <source>
        <dbReference type="PROSITE-ProRule" id="PRU00982"/>
    </source>
</evidence>
<dbReference type="Pfam" id="PF03000">
    <property type="entry name" value="NPH3"/>
    <property type="match status" value="1"/>
</dbReference>
<evidence type="ECO:0000259" key="5">
    <source>
        <dbReference type="PROSITE" id="PS51649"/>
    </source>
</evidence>
<dbReference type="InterPro" id="IPR043454">
    <property type="entry name" value="NPH3/RPT2-like"/>
</dbReference>
<dbReference type="UniPathway" id="UPA00143"/>
<keyword evidence="3" id="KW-0175">Coiled coil</keyword>
<dbReference type="PROSITE" id="PS51649">
    <property type="entry name" value="NPH3"/>
    <property type="match status" value="1"/>
</dbReference>
<dbReference type="EMBL" id="JACMSC010000004">
    <property type="protein sequence ID" value="KAG6526414.1"/>
    <property type="molecule type" value="Genomic_DNA"/>
</dbReference>
<dbReference type="InterPro" id="IPR027356">
    <property type="entry name" value="NPH3_dom"/>
</dbReference>
<evidence type="ECO:0000256" key="3">
    <source>
        <dbReference type="SAM" id="Coils"/>
    </source>
</evidence>
<dbReference type="GO" id="GO:0016567">
    <property type="term" value="P:protein ubiquitination"/>
    <property type="evidence" value="ECO:0007669"/>
    <property type="project" value="UniProtKB-UniPathway"/>
</dbReference>
<evidence type="ECO:0000256" key="4">
    <source>
        <dbReference type="SAM" id="MobiDB-lite"/>
    </source>
</evidence>
<name>A0A8J5HVZ3_ZINOF</name>
<comment type="caution">
    <text evidence="6">The sequence shown here is derived from an EMBL/GenBank/DDBJ whole genome shotgun (WGS) entry which is preliminary data.</text>
</comment>
<feature type="region of interest" description="Disordered" evidence="4">
    <location>
        <begin position="200"/>
        <end position="228"/>
    </location>
</feature>
<feature type="coiled-coil region" evidence="3">
    <location>
        <begin position="521"/>
        <end position="562"/>
    </location>
</feature>
<evidence type="ECO:0000313" key="6">
    <source>
        <dbReference type="EMBL" id="KAG6526414.1"/>
    </source>
</evidence>
<dbReference type="Proteomes" id="UP000734854">
    <property type="component" value="Unassembled WGS sequence"/>
</dbReference>
<reference evidence="6 7" key="1">
    <citation type="submission" date="2020-08" db="EMBL/GenBank/DDBJ databases">
        <title>Plant Genome Project.</title>
        <authorList>
            <person name="Zhang R.-G."/>
        </authorList>
    </citation>
    <scope>NUCLEOTIDE SEQUENCE [LARGE SCALE GENOMIC DNA]</scope>
    <source>
        <tissue evidence="6">Rhizome</tissue>
    </source>
</reference>
<protein>
    <recommendedName>
        <fullName evidence="5">NPH3 domain-containing protein</fullName>
    </recommendedName>
</protein>
<keyword evidence="1" id="KW-0833">Ubl conjugation pathway</keyword>
<gene>
    <name evidence="6" type="ORF">ZIOFF_016398</name>
</gene>
<keyword evidence="7" id="KW-1185">Reference proteome</keyword>